<organism evidence="9 10">
    <name type="scientific">Treponema pallidum subsp. pallidum (strain SS14)</name>
    <dbReference type="NCBI Taxonomy" id="455434"/>
    <lineage>
        <taxon>Bacteria</taxon>
        <taxon>Pseudomonadati</taxon>
        <taxon>Spirochaetota</taxon>
        <taxon>Spirochaetia</taxon>
        <taxon>Spirochaetales</taxon>
        <taxon>Treponemataceae</taxon>
        <taxon>Treponema</taxon>
    </lineage>
</organism>
<proteinExistence type="inferred from homology"/>
<dbReference type="GeneID" id="93876266"/>
<keyword evidence="5" id="KW-0133">Cell shape</keyword>
<comment type="similarity">
    <text evidence="2">Belongs to the MreD family.</text>
</comment>
<evidence type="ECO:0000256" key="2">
    <source>
        <dbReference type="ARBA" id="ARBA00007776"/>
    </source>
</evidence>
<dbReference type="AlphaFoldDB" id="A0A0H3BJ15"/>
<keyword evidence="3" id="KW-1003">Cell membrane</keyword>
<evidence type="ECO:0000256" key="6">
    <source>
        <dbReference type="ARBA" id="ARBA00022989"/>
    </source>
</evidence>
<feature type="transmembrane region" description="Helical" evidence="8">
    <location>
        <begin position="68"/>
        <end position="85"/>
    </location>
</feature>
<gene>
    <name evidence="9" type="primary">mreD</name>
    <name evidence="9" type="ordered locus">TPASS_0499</name>
</gene>
<dbReference type="NCBIfam" id="TIGR03426">
    <property type="entry name" value="shape_MreD"/>
    <property type="match status" value="1"/>
</dbReference>
<feature type="transmembrane region" description="Helical" evidence="8">
    <location>
        <begin position="97"/>
        <end position="122"/>
    </location>
</feature>
<dbReference type="RefSeq" id="WP_010881948.1">
    <property type="nucleotide sequence ID" value="NC_010741.1"/>
</dbReference>
<dbReference type="Pfam" id="PF04093">
    <property type="entry name" value="MreD"/>
    <property type="match status" value="1"/>
</dbReference>
<dbReference type="GO" id="GO:0008360">
    <property type="term" value="P:regulation of cell shape"/>
    <property type="evidence" value="ECO:0007669"/>
    <property type="project" value="UniProtKB-KW"/>
</dbReference>
<dbReference type="PATRIC" id="fig|455434.6.peg.497"/>
<evidence type="ECO:0000256" key="8">
    <source>
        <dbReference type="SAM" id="Phobius"/>
    </source>
</evidence>
<evidence type="ECO:0000256" key="4">
    <source>
        <dbReference type="ARBA" id="ARBA00022692"/>
    </source>
</evidence>
<evidence type="ECO:0000313" key="9">
    <source>
        <dbReference type="EMBL" id="ACD70922.1"/>
    </source>
</evidence>
<evidence type="ECO:0000256" key="3">
    <source>
        <dbReference type="ARBA" id="ARBA00022475"/>
    </source>
</evidence>
<keyword evidence="4 8" id="KW-0812">Transmembrane</keyword>
<protein>
    <submittedName>
        <fullName evidence="9">Rod shape-determining protein</fullName>
    </submittedName>
</protein>
<dbReference type="KEGG" id="tpp:TPASS_0499"/>
<dbReference type="GO" id="GO:0005886">
    <property type="term" value="C:plasma membrane"/>
    <property type="evidence" value="ECO:0007669"/>
    <property type="project" value="UniProtKB-SubCell"/>
</dbReference>
<evidence type="ECO:0000313" key="10">
    <source>
        <dbReference type="Proteomes" id="UP000001202"/>
    </source>
</evidence>
<sequence>MIRLIAWSVGTSFLFSIVEMAVFVHVSYLSIMPDLVLLVVLFTSIHNGVVAGIWTGFIAGIIFDFLSISPFGLHSFVFTTIGFMVGKVQGRYHIDRVFAPAVLAGFAMIFKVGLVLVLRGVFGPNIQVYSVFSRQLWIEMTLNIVFVPFVFGLLNMFPTTFLYKRFSS</sequence>
<feature type="transmembrane region" description="Helical" evidence="8">
    <location>
        <begin position="142"/>
        <end position="163"/>
    </location>
</feature>
<dbReference type="InterPro" id="IPR007227">
    <property type="entry name" value="Cell_shape_determining_MreD"/>
</dbReference>
<feature type="transmembrane region" description="Helical" evidence="8">
    <location>
        <begin position="6"/>
        <end position="28"/>
    </location>
</feature>
<keyword evidence="6 8" id="KW-1133">Transmembrane helix</keyword>
<dbReference type="Proteomes" id="UP000001202">
    <property type="component" value="Chromosome"/>
</dbReference>
<reference evidence="9 10" key="1">
    <citation type="journal article" date="2008" name="BMC Microbiol.">
        <title>Complete genome sequence of Treponema pallidum ssp. pallidum strain SS14 determined with oligonucleotide arrays.</title>
        <authorList>
            <person name="Matejkova P."/>
            <person name="Strouhal M."/>
            <person name="Smajs D."/>
            <person name="Norris S.J."/>
            <person name="Palzkill T."/>
            <person name="Petrosino J.F."/>
            <person name="Sodergren E."/>
            <person name="Norton J.E."/>
            <person name="Singh J."/>
            <person name="Richmond T.A."/>
            <person name="Molla M.N."/>
            <person name="Albert T.J."/>
            <person name="Weinstock G.M."/>
        </authorList>
    </citation>
    <scope>NUCLEOTIDE SEQUENCE [LARGE SCALE GENOMIC DNA]</scope>
    <source>
        <strain evidence="9 10">SS14</strain>
    </source>
</reference>
<accession>A0A0H3BJ15</accession>
<keyword evidence="7 8" id="KW-0472">Membrane</keyword>
<name>A0A0H3BJ15_TREPS</name>
<dbReference type="InterPro" id="IPR017225">
    <property type="entry name" value="Cell_shape_determin_MreD_prd"/>
</dbReference>
<dbReference type="PIRSF" id="PIRSF037497">
    <property type="entry name" value="MreD_Clostridium/Treponema_prd"/>
    <property type="match status" value="1"/>
</dbReference>
<dbReference type="EMBL" id="CP000805">
    <property type="protein sequence ID" value="ACD70922.1"/>
    <property type="molecule type" value="Genomic_DNA"/>
</dbReference>
<feature type="transmembrane region" description="Helical" evidence="8">
    <location>
        <begin position="35"/>
        <end position="62"/>
    </location>
</feature>
<evidence type="ECO:0000256" key="7">
    <source>
        <dbReference type="ARBA" id="ARBA00023136"/>
    </source>
</evidence>
<evidence type="ECO:0000256" key="5">
    <source>
        <dbReference type="ARBA" id="ARBA00022960"/>
    </source>
</evidence>
<comment type="subcellular location">
    <subcellularLocation>
        <location evidence="1">Cell membrane</location>
        <topology evidence="1">Multi-pass membrane protein</topology>
    </subcellularLocation>
</comment>
<evidence type="ECO:0000256" key="1">
    <source>
        <dbReference type="ARBA" id="ARBA00004651"/>
    </source>
</evidence>